<protein>
    <submittedName>
        <fullName evidence="2">Uncharacterized protein</fullName>
    </submittedName>
</protein>
<evidence type="ECO:0000313" key="2">
    <source>
        <dbReference type="EMBL" id="KAI0507774.1"/>
    </source>
</evidence>
<feature type="transmembrane region" description="Helical" evidence="1">
    <location>
        <begin position="20"/>
        <end position="42"/>
    </location>
</feature>
<dbReference type="EMBL" id="JAGYWB010000010">
    <property type="protein sequence ID" value="KAI0507774.1"/>
    <property type="molecule type" value="Genomic_DNA"/>
</dbReference>
<sequence>MAQCGWHIDAKEKRKSRRVISLESVAVMGAAVTGSTLVIPGFPGQLKSILIFETGRKS</sequence>
<comment type="caution">
    <text evidence="2">The sequence shown here is derived from an EMBL/GenBank/DDBJ whole genome shotgun (WGS) entry which is preliminary data.</text>
</comment>
<name>A0A8T3BA81_DENNO</name>
<evidence type="ECO:0000313" key="3">
    <source>
        <dbReference type="Proteomes" id="UP000829196"/>
    </source>
</evidence>
<keyword evidence="1" id="KW-0812">Transmembrane</keyword>
<dbReference type="AlphaFoldDB" id="A0A8T3BA81"/>
<evidence type="ECO:0000256" key="1">
    <source>
        <dbReference type="SAM" id="Phobius"/>
    </source>
</evidence>
<accession>A0A8T3BA81</accession>
<organism evidence="2 3">
    <name type="scientific">Dendrobium nobile</name>
    <name type="common">Orchid</name>
    <dbReference type="NCBI Taxonomy" id="94219"/>
    <lineage>
        <taxon>Eukaryota</taxon>
        <taxon>Viridiplantae</taxon>
        <taxon>Streptophyta</taxon>
        <taxon>Embryophyta</taxon>
        <taxon>Tracheophyta</taxon>
        <taxon>Spermatophyta</taxon>
        <taxon>Magnoliopsida</taxon>
        <taxon>Liliopsida</taxon>
        <taxon>Asparagales</taxon>
        <taxon>Orchidaceae</taxon>
        <taxon>Epidendroideae</taxon>
        <taxon>Malaxideae</taxon>
        <taxon>Dendrobiinae</taxon>
        <taxon>Dendrobium</taxon>
    </lineage>
</organism>
<gene>
    <name evidence="2" type="ORF">KFK09_013902</name>
</gene>
<proteinExistence type="predicted"/>
<keyword evidence="1" id="KW-0472">Membrane</keyword>
<keyword evidence="3" id="KW-1185">Reference proteome</keyword>
<keyword evidence="1" id="KW-1133">Transmembrane helix</keyword>
<reference evidence="2" key="1">
    <citation type="journal article" date="2022" name="Front. Genet.">
        <title>Chromosome-Scale Assembly of the Dendrobium nobile Genome Provides Insights Into the Molecular Mechanism of the Biosynthesis of the Medicinal Active Ingredient of Dendrobium.</title>
        <authorList>
            <person name="Xu Q."/>
            <person name="Niu S.-C."/>
            <person name="Li K.-L."/>
            <person name="Zheng P.-J."/>
            <person name="Zhang X.-J."/>
            <person name="Jia Y."/>
            <person name="Liu Y."/>
            <person name="Niu Y.-X."/>
            <person name="Yu L.-H."/>
            <person name="Chen D.-F."/>
            <person name="Zhang G.-Q."/>
        </authorList>
    </citation>
    <scope>NUCLEOTIDE SEQUENCE</scope>
    <source>
        <tissue evidence="2">Leaf</tissue>
    </source>
</reference>
<dbReference type="Proteomes" id="UP000829196">
    <property type="component" value="Unassembled WGS sequence"/>
</dbReference>